<dbReference type="AlphaFoldDB" id="A0A1H7VAV5"/>
<dbReference type="STRING" id="97481.SAMN05444853_10428"/>
<gene>
    <name evidence="1" type="ORF">SAMN05444853_10428</name>
</gene>
<name>A0A1H7VAV5_9PAST</name>
<reference evidence="2" key="1">
    <citation type="submission" date="2016-10" db="EMBL/GenBank/DDBJ databases">
        <authorList>
            <person name="Varghese N."/>
            <person name="Submissions S."/>
        </authorList>
    </citation>
    <scope>NUCLEOTIDE SEQUENCE [LARGE SCALE GENOMIC DNA]</scope>
    <source>
        <strain evidence="2">DSM 24204</strain>
    </source>
</reference>
<dbReference type="EMBL" id="FOBN01000004">
    <property type="protein sequence ID" value="SEM05907.1"/>
    <property type="molecule type" value="Genomic_DNA"/>
</dbReference>
<evidence type="ECO:0000313" key="1">
    <source>
        <dbReference type="EMBL" id="SEM05907.1"/>
    </source>
</evidence>
<evidence type="ECO:0008006" key="3">
    <source>
        <dbReference type="Google" id="ProtNLM"/>
    </source>
</evidence>
<dbReference type="Proteomes" id="UP000198883">
    <property type="component" value="Unassembled WGS sequence"/>
</dbReference>
<sequence>MKNNIEDLNNHLFAQLERLGDEDLTDEQLKTEIERTKAITGVAGKLIESANTSLQHAQIVLEYGQLTENAKIPKLLSK</sequence>
<dbReference type="RefSeq" id="WP_090920609.1">
    <property type="nucleotide sequence ID" value="NZ_CP016180.1"/>
</dbReference>
<dbReference type="GeneID" id="83545337"/>
<protein>
    <recommendedName>
        <fullName evidence="3">Phage protein</fullName>
    </recommendedName>
</protein>
<accession>A0A1H7VAV5</accession>
<evidence type="ECO:0000313" key="2">
    <source>
        <dbReference type="Proteomes" id="UP000198883"/>
    </source>
</evidence>
<organism evidence="1 2">
    <name type="scientific">Phocoenobacter skyensis</name>
    <dbReference type="NCBI Taxonomy" id="97481"/>
    <lineage>
        <taxon>Bacteria</taxon>
        <taxon>Pseudomonadati</taxon>
        <taxon>Pseudomonadota</taxon>
        <taxon>Gammaproteobacteria</taxon>
        <taxon>Pasteurellales</taxon>
        <taxon>Pasteurellaceae</taxon>
        <taxon>Phocoenobacter</taxon>
    </lineage>
</organism>
<proteinExistence type="predicted"/>
<dbReference type="OrthoDB" id="2231510at2"/>